<reference evidence="4" key="1">
    <citation type="submission" date="2017-02" db="UniProtKB">
        <authorList>
            <consortium name="WormBaseParasite"/>
        </authorList>
    </citation>
    <scope>IDENTIFICATION</scope>
</reference>
<evidence type="ECO:0000313" key="2">
    <source>
        <dbReference type="EMBL" id="VDK23943.1"/>
    </source>
</evidence>
<sequence>MDYSLTANRKRPTTVLIGSSHSRAAVSSVLCTPSSHQSLVRSSPVYSTTSMLSSSYSSIPSISTSTTTSSSHRPQAIVSPMTSVNSSNVNSSAIVQSSASKETLLEGNEFMKTDDDHDE</sequence>
<feature type="region of interest" description="Disordered" evidence="1">
    <location>
        <begin position="52"/>
        <end position="119"/>
    </location>
</feature>
<accession>A0A0M3JAR0</accession>
<name>A0A0M3JAR0_ANISI</name>
<evidence type="ECO:0000313" key="3">
    <source>
        <dbReference type="Proteomes" id="UP000267096"/>
    </source>
</evidence>
<reference evidence="2 3" key="2">
    <citation type="submission" date="2018-11" db="EMBL/GenBank/DDBJ databases">
        <authorList>
            <consortium name="Pathogen Informatics"/>
        </authorList>
    </citation>
    <scope>NUCLEOTIDE SEQUENCE [LARGE SCALE GENOMIC DNA]</scope>
</reference>
<gene>
    <name evidence="2" type="ORF">ASIM_LOCUS4491</name>
</gene>
<feature type="compositionally biased region" description="Low complexity" evidence="1">
    <location>
        <begin position="52"/>
        <end position="71"/>
    </location>
</feature>
<evidence type="ECO:0000313" key="4">
    <source>
        <dbReference type="WBParaSite" id="ASIM_0000468201-mRNA-1"/>
    </source>
</evidence>
<feature type="compositionally biased region" description="Low complexity" evidence="1">
    <location>
        <begin position="83"/>
        <end position="100"/>
    </location>
</feature>
<proteinExistence type="predicted"/>
<keyword evidence="3" id="KW-1185">Reference proteome</keyword>
<feature type="compositionally biased region" description="Basic and acidic residues" evidence="1">
    <location>
        <begin position="109"/>
        <end position="119"/>
    </location>
</feature>
<protein>
    <submittedName>
        <fullName evidence="2 4">Uncharacterized protein</fullName>
    </submittedName>
</protein>
<organism evidence="4">
    <name type="scientific">Anisakis simplex</name>
    <name type="common">Herring worm</name>
    <dbReference type="NCBI Taxonomy" id="6269"/>
    <lineage>
        <taxon>Eukaryota</taxon>
        <taxon>Metazoa</taxon>
        <taxon>Ecdysozoa</taxon>
        <taxon>Nematoda</taxon>
        <taxon>Chromadorea</taxon>
        <taxon>Rhabditida</taxon>
        <taxon>Spirurina</taxon>
        <taxon>Ascaridomorpha</taxon>
        <taxon>Ascaridoidea</taxon>
        <taxon>Anisakidae</taxon>
        <taxon>Anisakis</taxon>
        <taxon>Anisakis simplex complex</taxon>
    </lineage>
</organism>
<dbReference type="AlphaFoldDB" id="A0A0M3JAR0"/>
<dbReference type="Proteomes" id="UP000267096">
    <property type="component" value="Unassembled WGS sequence"/>
</dbReference>
<evidence type="ECO:0000256" key="1">
    <source>
        <dbReference type="SAM" id="MobiDB-lite"/>
    </source>
</evidence>
<dbReference type="WBParaSite" id="ASIM_0000468201-mRNA-1">
    <property type="protein sequence ID" value="ASIM_0000468201-mRNA-1"/>
    <property type="gene ID" value="ASIM_0000468201"/>
</dbReference>
<dbReference type="EMBL" id="UYRR01007872">
    <property type="protein sequence ID" value="VDK23943.1"/>
    <property type="molecule type" value="Genomic_DNA"/>
</dbReference>